<dbReference type="KEGG" id="mmab:HQ865_15710"/>
<dbReference type="EMBL" id="CP054139">
    <property type="protein sequence ID" value="QKJ31140.1"/>
    <property type="molecule type" value="Genomic_DNA"/>
</dbReference>
<evidence type="ECO:0000313" key="1">
    <source>
        <dbReference type="EMBL" id="QKJ31140.1"/>
    </source>
</evidence>
<sequence length="176" mass="19250">MTEPIDFLVNSPDGQRSITIDPILVTPMSGITYATGQYDLKEGNVGIGTLTFNTNNDWSFDGVTDLLSEQDLSRIARFIKSKDHTPAGLSDSPKAGPAEAPATKPQTLYFLTEANGKKIDVRVVVNYPFYDVSLSGRPAAQLEQDHHSNWFVTKGQMDDGLVQAIGKRIAKEITGY</sequence>
<dbReference type="RefSeq" id="WP_173415807.1">
    <property type="nucleotide sequence ID" value="NZ_CP054139.1"/>
</dbReference>
<reference evidence="1 2" key="1">
    <citation type="submission" date="2020-05" db="EMBL/GenBank/DDBJ databases">
        <title>Mucilaginibacter mali sp. nov.</title>
        <authorList>
            <person name="Kim H.S."/>
            <person name="Lee K.C."/>
            <person name="Suh M.K."/>
            <person name="Kim J.-S."/>
            <person name="Han K.-I."/>
            <person name="Eom M.K."/>
            <person name="Shin Y.K."/>
            <person name="Lee J.-S."/>
        </authorList>
    </citation>
    <scope>NUCLEOTIDE SEQUENCE [LARGE SCALE GENOMIC DNA]</scope>
    <source>
        <strain evidence="1 2">G2-14</strain>
    </source>
</reference>
<name>A0A7D4UPU6_9SPHI</name>
<proteinExistence type="predicted"/>
<organism evidence="1 2">
    <name type="scientific">Mucilaginibacter mali</name>
    <dbReference type="NCBI Taxonomy" id="2740462"/>
    <lineage>
        <taxon>Bacteria</taxon>
        <taxon>Pseudomonadati</taxon>
        <taxon>Bacteroidota</taxon>
        <taxon>Sphingobacteriia</taxon>
        <taxon>Sphingobacteriales</taxon>
        <taxon>Sphingobacteriaceae</taxon>
        <taxon>Mucilaginibacter</taxon>
    </lineage>
</organism>
<accession>A0A7D4UPU6</accession>
<dbReference type="AlphaFoldDB" id="A0A7D4UPU6"/>
<protein>
    <submittedName>
        <fullName evidence="1">Uncharacterized protein</fullName>
    </submittedName>
</protein>
<keyword evidence="2" id="KW-1185">Reference proteome</keyword>
<evidence type="ECO:0000313" key="2">
    <source>
        <dbReference type="Proteomes" id="UP000505355"/>
    </source>
</evidence>
<gene>
    <name evidence="1" type="ORF">HQ865_15710</name>
</gene>
<dbReference type="Proteomes" id="UP000505355">
    <property type="component" value="Chromosome"/>
</dbReference>